<dbReference type="PANTHER" id="PTHR38663">
    <property type="match status" value="1"/>
</dbReference>
<feature type="compositionally biased region" description="Basic residues" evidence="1">
    <location>
        <begin position="158"/>
        <end position="171"/>
    </location>
</feature>
<evidence type="ECO:0000313" key="3">
    <source>
        <dbReference type="Proteomes" id="UP001497600"/>
    </source>
</evidence>
<accession>A0ABP0EEV0</accession>
<dbReference type="PANTHER" id="PTHR38663:SF1">
    <property type="entry name" value="L-ORNITHINE N(5)-MONOOXYGENASE"/>
    <property type="match status" value="1"/>
</dbReference>
<feature type="region of interest" description="Disordered" evidence="1">
    <location>
        <begin position="155"/>
        <end position="184"/>
    </location>
</feature>
<name>A0ABP0EEV0_9ASCO</name>
<keyword evidence="3" id="KW-1185">Reference proteome</keyword>
<dbReference type="EMBL" id="OZ004256">
    <property type="protein sequence ID" value="CAK7903393.1"/>
    <property type="molecule type" value="Genomic_DNA"/>
</dbReference>
<proteinExistence type="predicted"/>
<organism evidence="2 3">
    <name type="scientific">[Candida] anglica</name>
    <dbReference type="NCBI Taxonomy" id="148631"/>
    <lineage>
        <taxon>Eukaryota</taxon>
        <taxon>Fungi</taxon>
        <taxon>Dikarya</taxon>
        <taxon>Ascomycota</taxon>
        <taxon>Saccharomycotina</taxon>
        <taxon>Pichiomycetes</taxon>
        <taxon>Debaryomycetaceae</taxon>
        <taxon>Kurtzmaniella</taxon>
    </lineage>
</organism>
<dbReference type="Gene3D" id="3.50.50.60">
    <property type="entry name" value="FAD/NAD(P)-binding domain"/>
    <property type="match status" value="1"/>
</dbReference>
<dbReference type="InterPro" id="IPR036188">
    <property type="entry name" value="FAD/NAD-bd_sf"/>
</dbReference>
<protein>
    <recommendedName>
        <fullName evidence="4">L-ornithine N(5)-monooxygenase</fullName>
    </recommendedName>
</protein>
<gene>
    <name evidence="2" type="ORF">CAAN4_D04346</name>
</gene>
<dbReference type="Proteomes" id="UP001497600">
    <property type="component" value="Chromosome D"/>
</dbReference>
<evidence type="ECO:0000256" key="1">
    <source>
        <dbReference type="SAM" id="MobiDB-lite"/>
    </source>
</evidence>
<sequence>MNCYEFSKECLYEVIIVGGGTCSLAAAARLCEDHPGSIYTEDEHQRFHWLSQRGNRVNLINRNVSSKTKYKPMNQYKPKRRYSPEEILVLDAVSDNWLGQWDRQFAACKIPYLRSPMFFHPDPANVDGMVSYAHLQKREGPKDLMEIVNVVGKEYSKHQQKKQRQKTKRSRQTPIPNGSATSHDIGGLTDVNMRDWKDYYRPSTPFFRDFCQDIVDRYNLHDVVKKDSVVSVEYCLLNIIETNESGKGFVVKTASGQVYCCKSCIVSSGHSGEINYPIENLNVNPTNLEGSCHTTHIFSGEVSQHPHPRVVSKVARGKPTKLVVIGGGLTSAQLVEVALQSGVEKCYLMLRGPLRIKHFDFHLEWVTKYKNVKKSSFYMLDTDEERYQMIQDARQGGSVNPEYYKKLMKHVKNGRLEILRYSKLEESKWDPLKKTWDLDVSVRASKNNIELFDENGCSMSSIVSLNDVDYVYCATGICPNLHKLKFLSPILQANPIKIIQGLPVLTDNLQWDEEIPLFMTGKNASLKMGPASANLDGARLGAERIGWCLQEMRSSGAFEWEQAPGECTINDCPVCDDESESLDEGSLLSGTSVDTEDTVLSSFDTRLKLAGGELNWYSLLDVE</sequence>
<evidence type="ECO:0008006" key="4">
    <source>
        <dbReference type="Google" id="ProtNLM"/>
    </source>
</evidence>
<reference evidence="2 3" key="1">
    <citation type="submission" date="2024-01" db="EMBL/GenBank/DDBJ databases">
        <authorList>
            <consortium name="Genoscope - CEA"/>
            <person name="William W."/>
        </authorList>
    </citation>
    <scope>NUCLEOTIDE SEQUENCE [LARGE SCALE GENOMIC DNA]</scope>
    <source>
        <strain evidence="2 3">29B2s-10</strain>
    </source>
</reference>
<dbReference type="SUPFAM" id="SSF51905">
    <property type="entry name" value="FAD/NAD(P)-binding domain"/>
    <property type="match status" value="1"/>
</dbReference>
<evidence type="ECO:0000313" key="2">
    <source>
        <dbReference type="EMBL" id="CAK7903393.1"/>
    </source>
</evidence>